<proteinExistence type="predicted"/>
<accession>A0A074YV76</accession>
<dbReference type="RefSeq" id="XP_009177665.1">
    <property type="nucleotide sequence ID" value="XM_009179401.1"/>
</dbReference>
<feature type="region of interest" description="Disordered" evidence="1">
    <location>
        <begin position="48"/>
        <end position="71"/>
    </location>
</feature>
<evidence type="ECO:0000313" key="3">
    <source>
        <dbReference type="Proteomes" id="UP000054324"/>
    </source>
</evidence>
<dbReference type="KEGG" id="ovi:T265_15956"/>
<dbReference type="EMBL" id="KL599430">
    <property type="protein sequence ID" value="KER18588.1"/>
    <property type="molecule type" value="Genomic_DNA"/>
</dbReference>
<feature type="compositionally biased region" description="Basic and acidic residues" evidence="1">
    <location>
        <begin position="48"/>
        <end position="63"/>
    </location>
</feature>
<feature type="non-terminal residue" evidence="2">
    <location>
        <position position="96"/>
    </location>
</feature>
<dbReference type="Proteomes" id="UP000054324">
    <property type="component" value="Unassembled WGS sequence"/>
</dbReference>
<name>A0A074YV76_OPIVI</name>
<dbReference type="CTD" id="20330121"/>
<evidence type="ECO:0000256" key="1">
    <source>
        <dbReference type="SAM" id="MobiDB-lite"/>
    </source>
</evidence>
<organism evidence="2 3">
    <name type="scientific">Opisthorchis viverrini</name>
    <name type="common">Southeast Asian liver fluke</name>
    <dbReference type="NCBI Taxonomy" id="6198"/>
    <lineage>
        <taxon>Eukaryota</taxon>
        <taxon>Metazoa</taxon>
        <taxon>Spiralia</taxon>
        <taxon>Lophotrochozoa</taxon>
        <taxon>Platyhelminthes</taxon>
        <taxon>Trematoda</taxon>
        <taxon>Digenea</taxon>
        <taxon>Opisthorchiida</taxon>
        <taxon>Opisthorchiata</taxon>
        <taxon>Opisthorchiidae</taxon>
        <taxon>Opisthorchis</taxon>
    </lineage>
</organism>
<evidence type="ECO:0000313" key="2">
    <source>
        <dbReference type="EMBL" id="KER18588.1"/>
    </source>
</evidence>
<sequence length="96" mass="11122">MSLCNPRPGIEDARSKLFHRNFLELARDRVHHYEDGVETLQHPCSIIRDKKFPPSDTDEKSNADKQNAAETGSIRYAVQRYLRDQSIRKLDAVKVQ</sequence>
<reference evidence="2 3" key="1">
    <citation type="submission" date="2013-11" db="EMBL/GenBank/DDBJ databases">
        <title>Opisthorchis viverrini - life in the bile duct.</title>
        <authorList>
            <person name="Young N.D."/>
            <person name="Nagarajan N."/>
            <person name="Lin S.J."/>
            <person name="Korhonen P.K."/>
            <person name="Jex A.R."/>
            <person name="Hall R.S."/>
            <person name="Safavi-Hemami H."/>
            <person name="Kaewkong W."/>
            <person name="Bertrand D."/>
            <person name="Gao S."/>
            <person name="Seet Q."/>
            <person name="Wongkham S."/>
            <person name="Teh B.T."/>
            <person name="Wongkham C."/>
            <person name="Intapan P.M."/>
            <person name="Maleewong W."/>
            <person name="Yang X."/>
            <person name="Hu M."/>
            <person name="Wang Z."/>
            <person name="Hofmann A."/>
            <person name="Sternberg P.W."/>
            <person name="Tan P."/>
            <person name="Wang J."/>
            <person name="Gasser R.B."/>
        </authorList>
    </citation>
    <scope>NUCLEOTIDE SEQUENCE [LARGE SCALE GENOMIC DNA]</scope>
</reference>
<keyword evidence="3" id="KW-1185">Reference proteome</keyword>
<gene>
    <name evidence="2" type="ORF">T265_15956</name>
</gene>
<dbReference type="AlphaFoldDB" id="A0A074YV76"/>
<dbReference type="GeneID" id="20330121"/>
<protein>
    <submittedName>
        <fullName evidence="2">Uncharacterized protein</fullName>
    </submittedName>
</protein>